<feature type="domain" description="Response regulatory" evidence="7">
    <location>
        <begin position="838"/>
        <end position="954"/>
    </location>
</feature>
<dbReference type="PANTHER" id="PTHR43065">
    <property type="entry name" value="SENSOR HISTIDINE KINASE"/>
    <property type="match status" value="1"/>
</dbReference>
<dbReference type="InterPro" id="IPR003661">
    <property type="entry name" value="HisK_dim/P_dom"/>
</dbReference>
<evidence type="ECO:0000313" key="11">
    <source>
        <dbReference type="Proteomes" id="UP001223420"/>
    </source>
</evidence>
<dbReference type="CDD" id="cd18161">
    <property type="entry name" value="REC_hyHK_blue-like"/>
    <property type="match status" value="1"/>
</dbReference>
<evidence type="ECO:0000256" key="5">
    <source>
        <dbReference type="SAM" id="Coils"/>
    </source>
</evidence>
<dbReference type="GO" id="GO:0000155">
    <property type="term" value="F:phosphorelay sensor kinase activity"/>
    <property type="evidence" value="ECO:0007669"/>
    <property type="project" value="InterPro"/>
</dbReference>
<name>A0AAJ1TNY8_9HYPH</name>
<dbReference type="InterPro" id="IPR000014">
    <property type="entry name" value="PAS"/>
</dbReference>
<evidence type="ECO:0000256" key="3">
    <source>
        <dbReference type="ARBA" id="ARBA00022553"/>
    </source>
</evidence>
<dbReference type="InterPro" id="IPR036890">
    <property type="entry name" value="HATPase_C_sf"/>
</dbReference>
<dbReference type="NCBIfam" id="TIGR00229">
    <property type="entry name" value="sensory_box"/>
    <property type="match status" value="4"/>
</dbReference>
<dbReference type="CDD" id="cd00130">
    <property type="entry name" value="PAS"/>
    <property type="match status" value="3"/>
</dbReference>
<dbReference type="Gene3D" id="3.40.50.2300">
    <property type="match status" value="1"/>
</dbReference>
<dbReference type="AlphaFoldDB" id="A0AAJ1TNY8"/>
<feature type="domain" description="PAS" evidence="8">
    <location>
        <begin position="456"/>
        <end position="526"/>
    </location>
</feature>
<dbReference type="InterPro" id="IPR036097">
    <property type="entry name" value="HisK_dim/P_sf"/>
</dbReference>
<dbReference type="InterPro" id="IPR035965">
    <property type="entry name" value="PAS-like_dom_sf"/>
</dbReference>
<dbReference type="Pfam" id="PF02518">
    <property type="entry name" value="HATPase_c"/>
    <property type="match status" value="1"/>
</dbReference>
<comment type="caution">
    <text evidence="10">The sequence shown here is derived from an EMBL/GenBank/DDBJ whole genome shotgun (WGS) entry which is preliminary data.</text>
</comment>
<feature type="domain" description="PAC" evidence="9">
    <location>
        <begin position="145"/>
        <end position="199"/>
    </location>
</feature>
<protein>
    <recommendedName>
        <fullName evidence="2">histidine kinase</fullName>
        <ecNumber evidence="2">2.7.13.3</ecNumber>
    </recommendedName>
</protein>
<dbReference type="InterPro" id="IPR005467">
    <property type="entry name" value="His_kinase_dom"/>
</dbReference>
<proteinExistence type="predicted"/>
<evidence type="ECO:0000313" key="10">
    <source>
        <dbReference type="EMBL" id="MDQ0544387.1"/>
    </source>
</evidence>
<feature type="domain" description="Histidine kinase" evidence="6">
    <location>
        <begin position="590"/>
        <end position="815"/>
    </location>
</feature>
<dbReference type="PROSITE" id="PS50112">
    <property type="entry name" value="PAS"/>
    <property type="match status" value="2"/>
</dbReference>
<dbReference type="PROSITE" id="PS50110">
    <property type="entry name" value="RESPONSE_REGULATORY"/>
    <property type="match status" value="1"/>
</dbReference>
<feature type="modified residue" description="4-aspartylphosphate" evidence="4">
    <location>
        <position position="888"/>
    </location>
</feature>
<dbReference type="InterPro" id="IPR000700">
    <property type="entry name" value="PAS-assoc_C"/>
</dbReference>
<dbReference type="SMART" id="SM00448">
    <property type="entry name" value="REC"/>
    <property type="match status" value="1"/>
</dbReference>
<dbReference type="InterPro" id="IPR001789">
    <property type="entry name" value="Sig_transdc_resp-reg_receiver"/>
</dbReference>
<dbReference type="CDD" id="cd00082">
    <property type="entry name" value="HisKA"/>
    <property type="match status" value="1"/>
</dbReference>
<dbReference type="Pfam" id="PF00512">
    <property type="entry name" value="HisKA"/>
    <property type="match status" value="1"/>
</dbReference>
<dbReference type="PROSITE" id="PS50113">
    <property type="entry name" value="PAC"/>
    <property type="match status" value="3"/>
</dbReference>
<dbReference type="FunFam" id="3.30.450.20:FF:000099">
    <property type="entry name" value="Sensory box sensor histidine kinase"/>
    <property type="match status" value="1"/>
</dbReference>
<dbReference type="EMBL" id="JAUSWL010000005">
    <property type="protein sequence ID" value="MDQ0544387.1"/>
    <property type="molecule type" value="Genomic_DNA"/>
</dbReference>
<dbReference type="SMART" id="SM00091">
    <property type="entry name" value="PAS"/>
    <property type="match status" value="4"/>
</dbReference>
<sequence length="958" mass="105781">MSGTLSADEAEALRRRNRALEDEVARLRSALATARAEAATEAPPRDETAFARAFWQAPARIDAILPEPDPARIDDSEFRRLADHLPILCWLARSDGYLYWYNRRWLDYCGTTQAAMAGWGWQSVHDPEALPRVTAVWAASIATGEPFEMVFPLRGADGVFRPFLTRIVPLRDASGRVVRWFGVNTEIGAQVRAEAALRTSEMRLRRAQEAGGVGVFSIDLDRNIIHATPHFFRLYGLAEQETLPVDAVARLVIPEDAGFVSQWADRGAGLTDADVAYRIRRADDGAERWIARRGAIERDAGGQPVRFVGAVRDITDHKSAEQRAEANQRELRLITDALPVLIAFIDWDYIYRFANAAYQDWFFRPAAEIVGRDVRELLGPAAFELRRPYVERARAGEAVRFEIPWPHQDGRHRDAEIRYLPRRGADGAVDGFHVFVQDITDRKRVEAALLSEVTQRTRERDRLWETTNDLMGTAGLDGFLKTVNPAWTHMLGWSEAELLGRPFLDIVDPADHVEMAEVVGRLSAGETVMGFVDRVLTRAGERRVVMWTAVPDPGTGLFYIVGRDLTEQRRVEEQLLQAQKMEAIGQLTGGIAHDFNNLLTGIVGSLDLMQTRIQQGRTDAIERYARAALSSANRASALTHRLLAFARRQPLEPQPTAANPLITGMEDLLRRTLGERIHLEIVTAGGLWLTLCDPHQLENALLNLAINARDAMPEGGRLVIETGNAQLDRAYTRQNAGVNEGAYVCVSVSDTGTGMSPEIAARAFDPFFTTKPLGQGTGLGLSMIYGFAKQSDGHVRIYSEPGCGTTVKLYLPRYHGAAPPETGESGLVELHRAERGETVLVVEDDPVVRDLIVEVLGDLGYTALQAADAEAGLAVLRAPGRIDLLISDVGLPGGLNGRQMVDAARPDRPDLKVLFITGYAENATFGNGHLEPGMRMMTKPFPVEALAARVRAMIAGLD</sequence>
<keyword evidence="5" id="KW-0175">Coiled coil</keyword>
<dbReference type="Gene3D" id="1.10.287.130">
    <property type="match status" value="1"/>
</dbReference>
<dbReference type="Proteomes" id="UP001223420">
    <property type="component" value="Unassembled WGS sequence"/>
</dbReference>
<dbReference type="SMART" id="SM00387">
    <property type="entry name" value="HATPase_c"/>
    <property type="match status" value="1"/>
</dbReference>
<dbReference type="CDD" id="cd16919">
    <property type="entry name" value="HATPase_CckA-like"/>
    <property type="match status" value="1"/>
</dbReference>
<feature type="domain" description="PAC" evidence="9">
    <location>
        <begin position="273"/>
        <end position="326"/>
    </location>
</feature>
<evidence type="ECO:0000259" key="7">
    <source>
        <dbReference type="PROSITE" id="PS50110"/>
    </source>
</evidence>
<keyword evidence="3 4" id="KW-0597">Phosphoprotein</keyword>
<dbReference type="InterPro" id="IPR003594">
    <property type="entry name" value="HATPase_dom"/>
</dbReference>
<dbReference type="SMART" id="SM00086">
    <property type="entry name" value="PAC"/>
    <property type="match status" value="4"/>
</dbReference>
<evidence type="ECO:0000256" key="2">
    <source>
        <dbReference type="ARBA" id="ARBA00012438"/>
    </source>
</evidence>
<dbReference type="SUPFAM" id="SSF55785">
    <property type="entry name" value="PYP-like sensor domain (PAS domain)"/>
    <property type="match status" value="4"/>
</dbReference>
<dbReference type="SMART" id="SM00388">
    <property type="entry name" value="HisKA"/>
    <property type="match status" value="1"/>
</dbReference>
<evidence type="ECO:0000259" key="9">
    <source>
        <dbReference type="PROSITE" id="PS50113"/>
    </source>
</evidence>
<organism evidence="10 11">
    <name type="scientific">Methylobacterium brachiatum</name>
    <dbReference type="NCBI Taxonomy" id="269660"/>
    <lineage>
        <taxon>Bacteria</taxon>
        <taxon>Pseudomonadati</taxon>
        <taxon>Pseudomonadota</taxon>
        <taxon>Alphaproteobacteria</taxon>
        <taxon>Hyphomicrobiales</taxon>
        <taxon>Methylobacteriaceae</taxon>
        <taxon>Methylobacterium</taxon>
    </lineage>
</organism>
<dbReference type="InterPro" id="IPR011006">
    <property type="entry name" value="CheY-like_superfamily"/>
</dbReference>
<dbReference type="Gene3D" id="3.30.450.20">
    <property type="entry name" value="PAS domain"/>
    <property type="match status" value="4"/>
</dbReference>
<dbReference type="Gene3D" id="3.30.565.10">
    <property type="entry name" value="Histidine kinase-like ATPase, C-terminal domain"/>
    <property type="match status" value="1"/>
</dbReference>
<dbReference type="SUPFAM" id="SSF47384">
    <property type="entry name" value="Homodimeric domain of signal transducing histidine kinase"/>
    <property type="match status" value="1"/>
</dbReference>
<evidence type="ECO:0000259" key="6">
    <source>
        <dbReference type="PROSITE" id="PS50109"/>
    </source>
</evidence>
<dbReference type="InterPro" id="IPR013655">
    <property type="entry name" value="PAS_fold_3"/>
</dbReference>
<dbReference type="Pfam" id="PF00072">
    <property type="entry name" value="Response_reg"/>
    <property type="match status" value="1"/>
</dbReference>
<accession>A0AAJ1TNY8</accession>
<dbReference type="PRINTS" id="PR00344">
    <property type="entry name" value="BCTRLSENSOR"/>
</dbReference>
<feature type="domain" description="PAS" evidence="8">
    <location>
        <begin position="200"/>
        <end position="256"/>
    </location>
</feature>
<reference evidence="10" key="1">
    <citation type="submission" date="2023-07" db="EMBL/GenBank/DDBJ databases">
        <title>Genomic Encyclopedia of Type Strains, Phase IV (KMG-IV): sequencing the most valuable type-strain genomes for metagenomic binning, comparative biology and taxonomic classification.</title>
        <authorList>
            <person name="Goeker M."/>
        </authorList>
    </citation>
    <scope>NUCLEOTIDE SEQUENCE</scope>
    <source>
        <strain evidence="10">DSM 19569</strain>
    </source>
</reference>
<dbReference type="RefSeq" id="WP_230365355.1">
    <property type="nucleotide sequence ID" value="NZ_JAJALK010000002.1"/>
</dbReference>
<dbReference type="Gene3D" id="2.10.70.100">
    <property type="match status" value="1"/>
</dbReference>
<gene>
    <name evidence="10" type="ORF">QO001_003321</name>
</gene>
<dbReference type="PROSITE" id="PS50109">
    <property type="entry name" value="HIS_KIN"/>
    <property type="match status" value="1"/>
</dbReference>
<comment type="catalytic activity">
    <reaction evidence="1">
        <text>ATP + protein L-histidine = ADP + protein N-phospho-L-histidine.</text>
        <dbReference type="EC" id="2.7.13.3"/>
    </reaction>
</comment>
<evidence type="ECO:0000259" key="8">
    <source>
        <dbReference type="PROSITE" id="PS50112"/>
    </source>
</evidence>
<feature type="coiled-coil region" evidence="5">
    <location>
        <begin position="10"/>
        <end position="37"/>
    </location>
</feature>
<dbReference type="InterPro" id="IPR001610">
    <property type="entry name" value="PAC"/>
</dbReference>
<dbReference type="Pfam" id="PF08448">
    <property type="entry name" value="PAS_4"/>
    <property type="match status" value="3"/>
</dbReference>
<evidence type="ECO:0000256" key="4">
    <source>
        <dbReference type="PROSITE-ProRule" id="PRU00169"/>
    </source>
</evidence>
<feature type="domain" description="PAC" evidence="9">
    <location>
        <begin position="399"/>
        <end position="451"/>
    </location>
</feature>
<dbReference type="PANTHER" id="PTHR43065:SF42">
    <property type="entry name" value="TWO-COMPONENT SENSOR PPRA"/>
    <property type="match status" value="1"/>
</dbReference>
<dbReference type="EC" id="2.7.13.3" evidence="2"/>
<dbReference type="InterPro" id="IPR013656">
    <property type="entry name" value="PAS_4"/>
</dbReference>
<dbReference type="InterPro" id="IPR004358">
    <property type="entry name" value="Sig_transdc_His_kin-like_C"/>
</dbReference>
<evidence type="ECO:0000256" key="1">
    <source>
        <dbReference type="ARBA" id="ARBA00000085"/>
    </source>
</evidence>
<dbReference type="SUPFAM" id="SSF52172">
    <property type="entry name" value="CheY-like"/>
    <property type="match status" value="1"/>
</dbReference>
<dbReference type="Pfam" id="PF08447">
    <property type="entry name" value="PAS_3"/>
    <property type="match status" value="1"/>
</dbReference>
<dbReference type="SUPFAM" id="SSF55874">
    <property type="entry name" value="ATPase domain of HSP90 chaperone/DNA topoisomerase II/histidine kinase"/>
    <property type="match status" value="1"/>
</dbReference>